<name>A0A8D9ALN0_9HEMI</name>
<reference evidence="1" key="1">
    <citation type="submission" date="2021-05" db="EMBL/GenBank/DDBJ databases">
        <authorList>
            <person name="Alioto T."/>
            <person name="Alioto T."/>
            <person name="Gomez Garrido J."/>
        </authorList>
    </citation>
    <scope>NUCLEOTIDE SEQUENCE</scope>
</reference>
<dbReference type="EMBL" id="HBUF01577441">
    <property type="protein sequence ID" value="CAG6768830.1"/>
    <property type="molecule type" value="Transcribed_RNA"/>
</dbReference>
<protein>
    <submittedName>
        <fullName evidence="1">Uncharacterized protein</fullName>
    </submittedName>
</protein>
<dbReference type="EMBL" id="HBUF01577442">
    <property type="protein sequence ID" value="CAG6768832.1"/>
    <property type="molecule type" value="Transcribed_RNA"/>
</dbReference>
<accession>A0A8D9ALN0</accession>
<organism evidence="1">
    <name type="scientific">Cacopsylla melanoneura</name>
    <dbReference type="NCBI Taxonomy" id="428564"/>
    <lineage>
        <taxon>Eukaryota</taxon>
        <taxon>Metazoa</taxon>
        <taxon>Ecdysozoa</taxon>
        <taxon>Arthropoda</taxon>
        <taxon>Hexapoda</taxon>
        <taxon>Insecta</taxon>
        <taxon>Pterygota</taxon>
        <taxon>Neoptera</taxon>
        <taxon>Paraneoptera</taxon>
        <taxon>Hemiptera</taxon>
        <taxon>Sternorrhyncha</taxon>
        <taxon>Psylloidea</taxon>
        <taxon>Psyllidae</taxon>
        <taxon>Psyllinae</taxon>
        <taxon>Cacopsylla</taxon>
    </lineage>
</organism>
<dbReference type="AlphaFoldDB" id="A0A8D9ALN0"/>
<evidence type="ECO:0000313" key="1">
    <source>
        <dbReference type="EMBL" id="CAG6768828.1"/>
    </source>
</evidence>
<dbReference type="EMBL" id="HBUF01577440">
    <property type="protein sequence ID" value="CAG6768828.1"/>
    <property type="molecule type" value="Transcribed_RNA"/>
</dbReference>
<proteinExistence type="predicted"/>
<sequence>MSNVKCILQIKKKKKKKKKKILSLFTDRIRKVISETKLCLKVGPLKPDLTNLFCNLALELEYFICLGSLVGGALPTSLITPPYQKKLEKCFWIFHYQFFLSRKLNYIPVTQNAGLYLQH</sequence>